<dbReference type="OrthoDB" id="335087at2"/>
<feature type="chain" id="PRO_5012982683" evidence="1">
    <location>
        <begin position="34"/>
        <end position="412"/>
    </location>
</feature>
<gene>
    <name evidence="2" type="ORF">ATO7_11358</name>
</gene>
<dbReference type="Proteomes" id="UP000192342">
    <property type="component" value="Unassembled WGS sequence"/>
</dbReference>
<evidence type="ECO:0000313" key="2">
    <source>
        <dbReference type="EMBL" id="ORE85887.1"/>
    </source>
</evidence>
<dbReference type="InterPro" id="IPR025921">
    <property type="entry name" value="HmuY"/>
</dbReference>
<keyword evidence="3" id="KW-1185">Reference proteome</keyword>
<protein>
    <submittedName>
        <fullName evidence="2">Uncharacterized protein</fullName>
    </submittedName>
</protein>
<dbReference type="STRING" id="1317117.ATO7_11358"/>
<evidence type="ECO:0000313" key="3">
    <source>
        <dbReference type="Proteomes" id="UP000192342"/>
    </source>
</evidence>
<dbReference type="Pfam" id="PF14064">
    <property type="entry name" value="HmuY"/>
    <property type="match status" value="1"/>
</dbReference>
<dbReference type="AlphaFoldDB" id="A0A1Y1SB58"/>
<organism evidence="2 3">
    <name type="scientific">Oceanococcus atlanticus</name>
    <dbReference type="NCBI Taxonomy" id="1317117"/>
    <lineage>
        <taxon>Bacteria</taxon>
        <taxon>Pseudomonadati</taxon>
        <taxon>Pseudomonadota</taxon>
        <taxon>Gammaproteobacteria</taxon>
        <taxon>Chromatiales</taxon>
        <taxon>Oceanococcaceae</taxon>
        <taxon>Oceanococcus</taxon>
    </lineage>
</organism>
<feature type="signal peptide" evidence="1">
    <location>
        <begin position="1"/>
        <end position="33"/>
    </location>
</feature>
<dbReference type="PROSITE" id="PS51257">
    <property type="entry name" value="PROKAR_LIPOPROTEIN"/>
    <property type="match status" value="1"/>
</dbReference>
<evidence type="ECO:0000256" key="1">
    <source>
        <dbReference type="SAM" id="SignalP"/>
    </source>
</evidence>
<accession>A0A1Y1SB58</accession>
<keyword evidence="1" id="KW-0732">Signal</keyword>
<reference evidence="2 3" key="1">
    <citation type="submission" date="2013-04" db="EMBL/GenBank/DDBJ databases">
        <title>Oceanococcus atlanticus 22II-S10r2 Genome Sequencing.</title>
        <authorList>
            <person name="Lai Q."/>
            <person name="Li G."/>
            <person name="Shao Z."/>
        </authorList>
    </citation>
    <scope>NUCLEOTIDE SEQUENCE [LARGE SCALE GENOMIC DNA]</scope>
    <source>
        <strain evidence="2 3">22II-S10r2</strain>
    </source>
</reference>
<dbReference type="EMBL" id="AQQV01000003">
    <property type="protein sequence ID" value="ORE85887.1"/>
    <property type="molecule type" value="Genomic_DNA"/>
</dbReference>
<proteinExistence type="predicted"/>
<dbReference type="CDD" id="cd12105">
    <property type="entry name" value="HmuY"/>
    <property type="match status" value="2"/>
</dbReference>
<dbReference type="RefSeq" id="WP_146680312.1">
    <property type="nucleotide sequence ID" value="NZ_AQQV01000003.1"/>
</dbReference>
<comment type="caution">
    <text evidence="2">The sequence shown here is derived from an EMBL/GenBank/DDBJ whole genome shotgun (WGS) entry which is preliminary data.</text>
</comment>
<name>A0A1Y1SB58_9GAMM</name>
<sequence>MQYKTHLNFTHMLLPVVAALAVSACGGSSSSDAQPDPDPGQAAFSEELVSWQFVMPDAGQALCFDFDLGEETPCDGSNTWDFKVDSGQRGVSFWSNGGVSGNGDGAAFGMFDWDVLLQWDNATTDPASGADVSQHYFADSASSIFSEQPWYAYNLLGAHQLHPNYRVYLISTDPEDDGATQFALQVTGYYGGDSGTTSGNPSIRWVERSTPDAVQQASVDASSYTDWVYFSLLTGAPVADESADWHIAFRRSEIKLNGGASGDAGLAGALGLTPEGFYDENGEPVSETFTSTTPEQTLAALTSDQIEEPAQARDWTSDSEQSVLNPDYTGSYPQPLDYGWFTYYPTGDAASGIPAHGQTANTDSGALLRSGAGDSYARLRLAELNYADPADISSAQTWVFEFNVQPAPEAAR</sequence>